<comment type="similarity">
    <text evidence="1">Belongs to the ATP-dependent AMP-binding enzyme family.</text>
</comment>
<reference evidence="17" key="1">
    <citation type="submission" date="2025-08" db="UniProtKB">
        <authorList>
            <consortium name="Ensembl"/>
        </authorList>
    </citation>
    <scope>IDENTIFICATION</scope>
</reference>
<feature type="domain" description="AMP-dependent synthetase/ligase" evidence="16">
    <location>
        <begin position="240"/>
        <end position="468"/>
    </location>
</feature>
<dbReference type="AlphaFoldDB" id="A0A8C1V4Y9"/>
<evidence type="ECO:0000256" key="6">
    <source>
        <dbReference type="ARBA" id="ARBA00024469"/>
    </source>
</evidence>
<dbReference type="EC" id="6.2.1.15" evidence="12"/>
<gene>
    <name evidence="17" type="primary">LOC109112619</name>
</gene>
<comment type="catalytic activity">
    <reaction evidence="15">
        <text>hexadecanoate + ATP + CoA = hexadecanoyl-CoA + AMP + diphosphate</text>
        <dbReference type="Rhea" id="RHEA:30751"/>
        <dbReference type="ChEBI" id="CHEBI:7896"/>
        <dbReference type="ChEBI" id="CHEBI:30616"/>
        <dbReference type="ChEBI" id="CHEBI:33019"/>
        <dbReference type="ChEBI" id="CHEBI:57287"/>
        <dbReference type="ChEBI" id="CHEBI:57379"/>
        <dbReference type="ChEBI" id="CHEBI:456215"/>
    </reaction>
    <physiologicalReaction direction="left-to-right" evidence="15">
        <dbReference type="Rhea" id="RHEA:30752"/>
    </physiologicalReaction>
</comment>
<protein>
    <recommendedName>
        <fullName evidence="14">Arachidonate--CoA ligase</fullName>
        <ecNumber evidence="12">6.2.1.15</ecNumber>
        <ecNumber evidence="13">6.2.1.3</ecNumber>
    </recommendedName>
</protein>
<dbReference type="Ensembl" id="ENSCCRT00015048358.1">
    <property type="protein sequence ID" value="ENSCCRP00015046794.1"/>
    <property type="gene ID" value="ENSCCRG00015012163.1"/>
</dbReference>
<evidence type="ECO:0000313" key="18">
    <source>
        <dbReference type="Proteomes" id="UP000694700"/>
    </source>
</evidence>
<evidence type="ECO:0000256" key="9">
    <source>
        <dbReference type="ARBA" id="ARBA00024532"/>
    </source>
</evidence>
<name>A0A8C1V4Y9_CYPCA</name>
<evidence type="ECO:0000256" key="10">
    <source>
        <dbReference type="ARBA" id="ARBA00024548"/>
    </source>
</evidence>
<dbReference type="GO" id="GO:0016020">
    <property type="term" value="C:membrane"/>
    <property type="evidence" value="ECO:0007669"/>
    <property type="project" value="TreeGrafter"/>
</dbReference>
<evidence type="ECO:0000256" key="14">
    <source>
        <dbReference type="ARBA" id="ARBA00032120"/>
    </source>
</evidence>
<dbReference type="GO" id="GO:0005524">
    <property type="term" value="F:ATP binding"/>
    <property type="evidence" value="ECO:0007669"/>
    <property type="project" value="UniProtKB-KW"/>
</dbReference>
<sequence>MYNSTGTICCFCSHFARLSIWCENELRDLPGVRSFYLIDFFFWYRTSQIICFAFQGSRYARRSILQDSDTYMTYYYKDAQTMYEFFLRGIRVSNNGPCLGSRKPGKPYKWLLYKEVADRAELAGSALLHRGHSQTGDKYIGIFAQNRPEWTISELACYTYSLVAVPLYDTLGTEAISYIIDKATISTVICDLPDKARLILDCVSGRKHSVTTIVIMGNFDSELTAQAQQKGIEVLSLKEPKGAMITHGNVVSNCSAFIKVTEGLLKPSPQDVLISFLPLAHMFERVVEGVLLVHGARIGYFQGDIRLLMDDLKTLKPTIFPVVPRLLNRMFDKVRLFSYANTPLKRWLLDFATSRKEAELKSGVVRKDSMWDKLIFSKVQASLGGRVRLMITGAAPVHKHTETSGYGQTECTAGCTMSLPGDWTAGHVGAPLPCNFVKLLDVPEMNYFAANGEGEVCVKGSNVFQGYLKDPERTSEAIDKDGWLHTGDIGKWLPNGTLKIIDRKKHIFKLAQGEYIAPEKIENIYIRSDPVAQVFVHGDSLQACLVGIVVPDPDFLPGWAKRRGIEGSYTEMCKSKELKNAILEDIIRLGKEAGLKSFEQVRDIALHMEMFSVQNGLLTPTLKAKRTELRNHFREQIDQLYAKIKM</sequence>
<feature type="domain" description="AMP-dependent synthetase/ligase" evidence="16">
    <location>
        <begin position="107"/>
        <end position="224"/>
    </location>
</feature>
<dbReference type="GO" id="GO:0047676">
    <property type="term" value="F:arachidonate-CoA ligase activity"/>
    <property type="evidence" value="ECO:0007669"/>
    <property type="project" value="UniProtKB-EC"/>
</dbReference>
<evidence type="ECO:0000256" key="12">
    <source>
        <dbReference type="ARBA" id="ARBA00026113"/>
    </source>
</evidence>
<comment type="catalytic activity">
    <reaction evidence="9">
        <text>15-hydroxy-(5Z,8Z,11Z,13E)-eicosatetraenoate + ATP + CoA = 15-hydroxy-(5Z,8Z,11Z,13E)-eicosatetraenoyl-CoA + AMP + diphosphate</text>
        <dbReference type="Rhea" id="RHEA:52116"/>
        <dbReference type="ChEBI" id="CHEBI:30616"/>
        <dbReference type="ChEBI" id="CHEBI:33019"/>
        <dbReference type="ChEBI" id="CHEBI:57287"/>
        <dbReference type="ChEBI" id="CHEBI:78832"/>
        <dbReference type="ChEBI" id="CHEBI:136409"/>
        <dbReference type="ChEBI" id="CHEBI:456215"/>
    </reaction>
    <physiologicalReaction direction="left-to-right" evidence="9">
        <dbReference type="Rhea" id="RHEA:52117"/>
    </physiologicalReaction>
</comment>
<dbReference type="EC" id="6.2.1.3" evidence="13"/>
<evidence type="ECO:0000256" key="7">
    <source>
        <dbReference type="ARBA" id="ARBA00024484"/>
    </source>
</evidence>
<evidence type="ECO:0000256" key="3">
    <source>
        <dbReference type="ARBA" id="ARBA00022741"/>
    </source>
</evidence>
<dbReference type="Gene3D" id="3.40.50.12780">
    <property type="entry name" value="N-terminal domain of ligase-like"/>
    <property type="match status" value="1"/>
</dbReference>
<evidence type="ECO:0000256" key="5">
    <source>
        <dbReference type="ARBA" id="ARBA00022840"/>
    </source>
</evidence>
<organism evidence="17 18">
    <name type="scientific">Cyprinus carpio</name>
    <name type="common">Common carp</name>
    <dbReference type="NCBI Taxonomy" id="7962"/>
    <lineage>
        <taxon>Eukaryota</taxon>
        <taxon>Metazoa</taxon>
        <taxon>Chordata</taxon>
        <taxon>Craniata</taxon>
        <taxon>Vertebrata</taxon>
        <taxon>Euteleostomi</taxon>
        <taxon>Actinopterygii</taxon>
        <taxon>Neopterygii</taxon>
        <taxon>Teleostei</taxon>
        <taxon>Ostariophysi</taxon>
        <taxon>Cypriniformes</taxon>
        <taxon>Cyprinidae</taxon>
        <taxon>Cyprininae</taxon>
        <taxon>Cyprinus</taxon>
    </lineage>
</organism>
<comment type="catalytic activity">
    <reaction evidence="8">
        <text>12-hydroxy-(5Z,8Z,10E,14Z)-eicosatetraenoate + ATP + CoA = 12-hydroxy-(5Z,8Z,10E,14Z)-eicosatetraenoyl-CoA + AMP + diphosphate</text>
        <dbReference type="Rhea" id="RHEA:52112"/>
        <dbReference type="ChEBI" id="CHEBI:30616"/>
        <dbReference type="ChEBI" id="CHEBI:33019"/>
        <dbReference type="ChEBI" id="CHEBI:57287"/>
        <dbReference type="ChEBI" id="CHEBI:90718"/>
        <dbReference type="ChEBI" id="CHEBI:136408"/>
        <dbReference type="ChEBI" id="CHEBI:456215"/>
    </reaction>
    <physiologicalReaction direction="left-to-right" evidence="8">
        <dbReference type="Rhea" id="RHEA:52113"/>
    </physiologicalReaction>
</comment>
<evidence type="ECO:0000313" key="17">
    <source>
        <dbReference type="Ensembl" id="ENSCCRP00015046794.1"/>
    </source>
</evidence>
<dbReference type="Pfam" id="PF00501">
    <property type="entry name" value="AMP-binding"/>
    <property type="match status" value="2"/>
</dbReference>
<proteinExistence type="inferred from homology"/>
<evidence type="ECO:0000259" key="16">
    <source>
        <dbReference type="Pfam" id="PF00501"/>
    </source>
</evidence>
<accession>A0A8C1V4Y9</accession>
<dbReference type="InterPro" id="IPR000873">
    <property type="entry name" value="AMP-dep_synth/lig_dom"/>
</dbReference>
<evidence type="ECO:0000256" key="15">
    <source>
        <dbReference type="ARBA" id="ARBA00049139"/>
    </source>
</evidence>
<keyword evidence="2" id="KW-0436">Ligase</keyword>
<comment type="catalytic activity">
    <reaction evidence="10">
        <text>(5Z,8Z,11Z,14Z)-eicosatetraenoate + ATP + CoA = (5Z,8Z,11Z,14Z)-eicosatetraenoyl-CoA + AMP + diphosphate</text>
        <dbReference type="Rhea" id="RHEA:19713"/>
        <dbReference type="ChEBI" id="CHEBI:30616"/>
        <dbReference type="ChEBI" id="CHEBI:32395"/>
        <dbReference type="ChEBI" id="CHEBI:33019"/>
        <dbReference type="ChEBI" id="CHEBI:57287"/>
        <dbReference type="ChEBI" id="CHEBI:57368"/>
        <dbReference type="ChEBI" id="CHEBI:456215"/>
        <dbReference type="EC" id="6.2.1.15"/>
    </reaction>
    <physiologicalReaction direction="left-to-right" evidence="10">
        <dbReference type="Rhea" id="RHEA:19714"/>
    </physiologicalReaction>
</comment>
<dbReference type="PANTHER" id="PTHR43272">
    <property type="entry name" value="LONG-CHAIN-FATTY-ACID--COA LIGASE"/>
    <property type="match status" value="1"/>
</dbReference>
<dbReference type="GO" id="GO:0005783">
    <property type="term" value="C:endoplasmic reticulum"/>
    <property type="evidence" value="ECO:0007669"/>
    <property type="project" value="TreeGrafter"/>
</dbReference>
<dbReference type="InterPro" id="IPR045311">
    <property type="entry name" value="LC-FACS_euk"/>
</dbReference>
<keyword evidence="4" id="KW-0276">Fatty acid metabolism</keyword>
<dbReference type="SUPFAM" id="SSF56801">
    <property type="entry name" value="Acetyl-CoA synthetase-like"/>
    <property type="match status" value="1"/>
</dbReference>
<evidence type="ECO:0000256" key="11">
    <source>
        <dbReference type="ARBA" id="ARBA00024565"/>
    </source>
</evidence>
<keyword evidence="3" id="KW-0547">Nucleotide-binding</keyword>
<dbReference type="InterPro" id="IPR042099">
    <property type="entry name" value="ANL_N_sf"/>
</dbReference>
<comment type="catalytic activity">
    <reaction evidence="11">
        <text>(E)-hexadec-2-enoate + ATP + CoA = (2E)-hexadecenoyl-CoA + AMP + diphosphate</text>
        <dbReference type="Rhea" id="RHEA:36139"/>
        <dbReference type="ChEBI" id="CHEBI:30616"/>
        <dbReference type="ChEBI" id="CHEBI:33019"/>
        <dbReference type="ChEBI" id="CHEBI:57287"/>
        <dbReference type="ChEBI" id="CHEBI:61526"/>
        <dbReference type="ChEBI" id="CHEBI:72745"/>
        <dbReference type="ChEBI" id="CHEBI:456215"/>
    </reaction>
    <physiologicalReaction direction="left-to-right" evidence="11">
        <dbReference type="Rhea" id="RHEA:36140"/>
    </physiologicalReaction>
</comment>
<evidence type="ECO:0000256" key="2">
    <source>
        <dbReference type="ARBA" id="ARBA00022598"/>
    </source>
</evidence>
<dbReference type="CDD" id="cd05927">
    <property type="entry name" value="LC-FACS_euk"/>
    <property type="match status" value="1"/>
</dbReference>
<dbReference type="Proteomes" id="UP000694700">
    <property type="component" value="Unplaced"/>
</dbReference>
<keyword evidence="5" id="KW-0067">ATP-binding</keyword>
<evidence type="ECO:0000256" key="4">
    <source>
        <dbReference type="ARBA" id="ARBA00022832"/>
    </source>
</evidence>
<comment type="catalytic activity">
    <reaction evidence="6">
        <text>5-hydroxy-(6E,8Z,11Z,14Z)-eicosatetraenoate + ATP + CoA = 5-hydroxy-(6E,8Z,11Z,14Z)-eicosatetraenoyl-CoA + AMP + diphosphate</text>
        <dbReference type="Rhea" id="RHEA:52108"/>
        <dbReference type="ChEBI" id="CHEBI:30616"/>
        <dbReference type="ChEBI" id="CHEBI:33019"/>
        <dbReference type="ChEBI" id="CHEBI:57287"/>
        <dbReference type="ChEBI" id="CHEBI:65341"/>
        <dbReference type="ChEBI" id="CHEBI:136407"/>
        <dbReference type="ChEBI" id="CHEBI:456215"/>
    </reaction>
    <physiologicalReaction direction="left-to-right" evidence="6">
        <dbReference type="Rhea" id="RHEA:52109"/>
    </physiologicalReaction>
</comment>
<dbReference type="PANTHER" id="PTHR43272:SF28">
    <property type="entry name" value="LONG-CHAIN-FATTY-ACID--COA LIGASE 1"/>
    <property type="match status" value="1"/>
</dbReference>
<evidence type="ECO:0000256" key="8">
    <source>
        <dbReference type="ARBA" id="ARBA00024495"/>
    </source>
</evidence>
<evidence type="ECO:0000256" key="1">
    <source>
        <dbReference type="ARBA" id="ARBA00006432"/>
    </source>
</evidence>
<keyword evidence="4" id="KW-0443">Lipid metabolism</keyword>
<evidence type="ECO:0000256" key="13">
    <source>
        <dbReference type="ARBA" id="ARBA00026121"/>
    </source>
</evidence>
<comment type="catalytic activity">
    <reaction evidence="7">
        <text>a long-chain fatty acid + ATP + CoA = a long-chain fatty acyl-CoA + AMP + diphosphate</text>
        <dbReference type="Rhea" id="RHEA:15421"/>
        <dbReference type="ChEBI" id="CHEBI:30616"/>
        <dbReference type="ChEBI" id="CHEBI:33019"/>
        <dbReference type="ChEBI" id="CHEBI:57287"/>
        <dbReference type="ChEBI" id="CHEBI:57560"/>
        <dbReference type="ChEBI" id="CHEBI:83139"/>
        <dbReference type="ChEBI" id="CHEBI:456215"/>
        <dbReference type="EC" id="6.2.1.3"/>
    </reaction>
    <physiologicalReaction direction="left-to-right" evidence="7">
        <dbReference type="Rhea" id="RHEA:15422"/>
    </physiologicalReaction>
</comment>